<organism evidence="1 2">
    <name type="scientific">Okeania hirsuta</name>
    <dbReference type="NCBI Taxonomy" id="1458930"/>
    <lineage>
        <taxon>Bacteria</taxon>
        <taxon>Bacillati</taxon>
        <taxon>Cyanobacteriota</taxon>
        <taxon>Cyanophyceae</taxon>
        <taxon>Oscillatoriophycideae</taxon>
        <taxon>Oscillatoriales</taxon>
        <taxon>Microcoleaceae</taxon>
        <taxon>Okeania</taxon>
    </lineage>
</organism>
<keyword evidence="2" id="KW-1185">Reference proteome</keyword>
<gene>
    <name evidence="1" type="ORF">D5R40_22530</name>
</gene>
<dbReference type="EMBL" id="RCBY01000157">
    <property type="protein sequence ID" value="RQH32084.1"/>
    <property type="molecule type" value="Genomic_DNA"/>
</dbReference>
<dbReference type="RefSeq" id="WP_124143648.1">
    <property type="nucleotide sequence ID" value="NZ_CAWOKI010000358.1"/>
</dbReference>
<proteinExistence type="predicted"/>
<evidence type="ECO:0000313" key="2">
    <source>
        <dbReference type="Proteomes" id="UP000269154"/>
    </source>
</evidence>
<dbReference type="Gene3D" id="3.40.50.150">
    <property type="entry name" value="Vaccinia Virus protein VP39"/>
    <property type="match status" value="1"/>
</dbReference>
<sequence length="394" mass="44994">MKPNPTKTSANYSHLISQIFPENPYNGFDFQQYPEDLQGWNGRHKVFAEIISEVKPKVIIEVGVWKGQSTVHMAEIAKKINPEVIVIAIDTFLGSPEHWKPKHPKNFQQSLQLKFGYPQLYYQFLANVMWKGLEKNIIPIPQTSVNAAIMLKNLGIKGDIIHIDAGHDFENVYSDLVKYWDLLTEEGVLIGDDFDPFWPGVQRAVKCFCSERELQIIVDKPKCIIRRQNNDVENKTLFSGKKIRIFLIATFENFYVSVQDTKVVVHGNNFNPLIKLKAVEIPGENGKSEFFLTTNDGYSLCAEDNNNLVLNKSKFSSWKKFKIEKLSDNYVAFLSAHGKYLSAEANGIVTANANQIGQREKFKLLTLDSDMIKLTEKSNQPFLLPLPKEFFQTP</sequence>
<dbReference type="Pfam" id="PF13578">
    <property type="entry name" value="Methyltransf_24"/>
    <property type="match status" value="1"/>
</dbReference>
<name>A0A3N6PDN7_9CYAN</name>
<dbReference type="PANTHER" id="PTHR37909">
    <property type="entry name" value="S-ADENOSYL-L-METHIONINE-DEPENDENT METHYLTRANSFERASES SUPERFAMILY PROTEIN"/>
    <property type="match status" value="1"/>
</dbReference>
<dbReference type="InterPro" id="IPR010414">
    <property type="entry name" value="FRG1"/>
</dbReference>
<dbReference type="InterPro" id="IPR029063">
    <property type="entry name" value="SAM-dependent_MTases_sf"/>
</dbReference>
<dbReference type="SUPFAM" id="SSF50405">
    <property type="entry name" value="Actin-crosslinking proteins"/>
    <property type="match status" value="1"/>
</dbReference>
<reference evidence="1 2" key="1">
    <citation type="journal article" date="2018" name="ACS Chem. Biol.">
        <title>Ketoreductase domain dysfunction expands chemodiversity: malyngamide biosynthesis in the cyanobacterium Okeania hirsuta.</title>
        <authorList>
            <person name="Moss N.A."/>
            <person name="Leao T."/>
            <person name="Rankin M."/>
            <person name="McCullough T.M."/>
            <person name="Qu P."/>
            <person name="Korobeynikov A."/>
            <person name="Smith J.L."/>
            <person name="Gerwick L."/>
            <person name="Gerwick W.H."/>
        </authorList>
    </citation>
    <scope>NUCLEOTIDE SEQUENCE [LARGE SCALE GENOMIC DNA]</scope>
    <source>
        <strain evidence="1 2">PAB10Feb10-1</strain>
    </source>
</reference>
<accession>A0A3N6PDN7</accession>
<dbReference type="OrthoDB" id="5180856at2"/>
<evidence type="ECO:0008006" key="3">
    <source>
        <dbReference type="Google" id="ProtNLM"/>
    </source>
</evidence>
<comment type="caution">
    <text evidence="1">The sequence shown here is derived from an EMBL/GenBank/DDBJ whole genome shotgun (WGS) entry which is preliminary data.</text>
</comment>
<dbReference type="CDD" id="cd00257">
    <property type="entry name" value="beta-trefoil_FSCN-like"/>
    <property type="match status" value="1"/>
</dbReference>
<dbReference type="Gene3D" id="2.80.10.50">
    <property type="match status" value="1"/>
</dbReference>
<dbReference type="PANTHER" id="PTHR37909:SF1">
    <property type="entry name" value="S-ADENOSYL-L-METHIONINE-DEPENDENT METHYLTRANSFERASES SUPERFAMILY PROTEIN"/>
    <property type="match status" value="1"/>
</dbReference>
<evidence type="ECO:0000313" key="1">
    <source>
        <dbReference type="EMBL" id="RQH32084.1"/>
    </source>
</evidence>
<dbReference type="Pfam" id="PF06229">
    <property type="entry name" value="FRG1"/>
    <property type="match status" value="1"/>
</dbReference>
<dbReference type="InterPro" id="IPR008999">
    <property type="entry name" value="Actin-crosslinking"/>
</dbReference>
<protein>
    <recommendedName>
        <fullName evidence="3">Class I SAM-dependent methyltransferase</fullName>
    </recommendedName>
</protein>
<dbReference type="AlphaFoldDB" id="A0A3N6PDN7"/>
<dbReference type="SUPFAM" id="SSF53335">
    <property type="entry name" value="S-adenosyl-L-methionine-dependent methyltransferases"/>
    <property type="match status" value="1"/>
</dbReference>
<dbReference type="Proteomes" id="UP000269154">
    <property type="component" value="Unassembled WGS sequence"/>
</dbReference>